<protein>
    <submittedName>
        <fullName evidence="1">Uncharacterized protein</fullName>
    </submittedName>
</protein>
<proteinExistence type="predicted"/>
<comment type="caution">
    <text evidence="1">The sequence shown here is derived from an EMBL/GenBank/DDBJ whole genome shotgun (WGS) entry which is preliminary data.</text>
</comment>
<accession>A0ABW3SJV9</accession>
<evidence type="ECO:0000313" key="1">
    <source>
        <dbReference type="EMBL" id="MFD1184256.1"/>
    </source>
</evidence>
<sequence length="419" mass="50228">MREIKFYSRNDLASGHILKKIEDYLIERRAEKKQVNINDMIEIYNIKQYFDHKLYLLKWTSNEIEKYEKQVDIYFKQVGRFFHFINGENLVDFYNELEIEYREDFWALFEKFKVYEKITDVSFMQLLHENNIWLYQLLQHKTLVQHFGRVIKEYMLNDHSAAELLLDEYEMQNTMEKEKLNFPKELTFLDKERIILNYINSEIPNLNYLRLIVNIQSNKDKIVLSPRTILTAKKRAEKEEERLFPEDSGILVETTVGFSKSQEEAVISNIDGMSIKVMYSTKWLEENKDYETLLNNFIFLFEFVDLQMRCNFVNKSNQMGVMERIIHSRSRNAYLTGMAFNQMNMLSLLQINGYYNELFSLGVRLELVIEWFFKEYLPNEFQVSSFDINMPSTHSTLLEKCTNIMPAVESVSKTIYFIC</sequence>
<dbReference type="Proteomes" id="UP001597211">
    <property type="component" value="Unassembled WGS sequence"/>
</dbReference>
<name>A0ABW3SJV9_9BACL</name>
<evidence type="ECO:0000313" key="2">
    <source>
        <dbReference type="Proteomes" id="UP001597211"/>
    </source>
</evidence>
<dbReference type="EMBL" id="JBHTKZ010000077">
    <property type="protein sequence ID" value="MFD1184256.1"/>
    <property type="molecule type" value="Genomic_DNA"/>
</dbReference>
<organism evidence="1 2">
    <name type="scientific">Paenibacillus timonensis</name>
    <dbReference type="NCBI Taxonomy" id="225915"/>
    <lineage>
        <taxon>Bacteria</taxon>
        <taxon>Bacillati</taxon>
        <taxon>Bacillota</taxon>
        <taxon>Bacilli</taxon>
        <taxon>Bacillales</taxon>
        <taxon>Paenibacillaceae</taxon>
        <taxon>Paenibacillus</taxon>
    </lineage>
</organism>
<reference evidence="2" key="1">
    <citation type="journal article" date="2019" name="Int. J. Syst. Evol. Microbiol.">
        <title>The Global Catalogue of Microorganisms (GCM) 10K type strain sequencing project: providing services to taxonomists for standard genome sequencing and annotation.</title>
        <authorList>
            <consortium name="The Broad Institute Genomics Platform"/>
            <consortium name="The Broad Institute Genome Sequencing Center for Infectious Disease"/>
            <person name="Wu L."/>
            <person name="Ma J."/>
        </authorList>
    </citation>
    <scope>NUCLEOTIDE SEQUENCE [LARGE SCALE GENOMIC DNA]</scope>
    <source>
        <strain evidence="2">CCUG 48216</strain>
    </source>
</reference>
<gene>
    <name evidence="1" type="ORF">ACFQ2Z_23235</name>
</gene>
<dbReference type="RefSeq" id="WP_240271417.1">
    <property type="nucleotide sequence ID" value="NZ_JAKSXN010000086.1"/>
</dbReference>
<keyword evidence="2" id="KW-1185">Reference proteome</keyword>